<gene>
    <name evidence="1" type="ORF">RND15_30780</name>
</gene>
<reference evidence="1" key="1">
    <citation type="submission" date="2024-05" db="EMBL/GenBank/DDBJ databases">
        <title>30 novel species of actinomycetes from the DSMZ collection.</title>
        <authorList>
            <person name="Nouioui I."/>
        </authorList>
    </citation>
    <scope>NUCLEOTIDE SEQUENCE</scope>
    <source>
        <strain evidence="1">DSM 41529</strain>
    </source>
</reference>
<protein>
    <submittedName>
        <fullName evidence="1">Class III lanthipeptide</fullName>
    </submittedName>
</protein>
<dbReference type="Proteomes" id="UP001180754">
    <property type="component" value="Unassembled WGS sequence"/>
</dbReference>
<evidence type="ECO:0000313" key="1">
    <source>
        <dbReference type="EMBL" id="MDT0547056.1"/>
    </source>
</evidence>
<proteinExistence type="predicted"/>
<accession>A0ABU2XMB5</accession>
<name>A0ABU2XMB5_9ACTN</name>
<comment type="caution">
    <text evidence="1">The sequence shown here is derived from an EMBL/GenBank/DDBJ whole genome shotgun (WGS) entry which is preliminary data.</text>
</comment>
<evidence type="ECO:0000313" key="2">
    <source>
        <dbReference type="Proteomes" id="UP001180754"/>
    </source>
</evidence>
<keyword evidence="2" id="KW-1185">Reference proteome</keyword>
<dbReference type="EMBL" id="JAVRFD010000017">
    <property type="protein sequence ID" value="MDT0547056.1"/>
    <property type="molecule type" value="Genomic_DNA"/>
</dbReference>
<dbReference type="NCBIfam" id="NF038154">
    <property type="entry name" value="lanthi_III_a"/>
    <property type="match status" value="1"/>
</dbReference>
<dbReference type="RefSeq" id="WP_311727559.1">
    <property type="nucleotide sequence ID" value="NZ_JAVRFD010000017.1"/>
</dbReference>
<sequence>MSRVLALQSLEPAETEVADAFPTTMTITTSNSHLSVFMDCSTTVTRAVE</sequence>
<organism evidence="1 2">
    <name type="scientific">Streptomyces lonegramiae</name>
    <dbReference type="NCBI Taxonomy" id="3075524"/>
    <lineage>
        <taxon>Bacteria</taxon>
        <taxon>Bacillati</taxon>
        <taxon>Actinomycetota</taxon>
        <taxon>Actinomycetes</taxon>
        <taxon>Kitasatosporales</taxon>
        <taxon>Streptomycetaceae</taxon>
        <taxon>Streptomyces</taxon>
    </lineage>
</organism>